<proteinExistence type="predicted"/>
<keyword evidence="2" id="KW-1185">Reference proteome</keyword>
<gene>
    <name evidence="1" type="ORF">C8F04DRAFT_1239725</name>
</gene>
<dbReference type="EMBL" id="JARJCM010000172">
    <property type="protein sequence ID" value="KAJ7024262.1"/>
    <property type="molecule type" value="Genomic_DNA"/>
</dbReference>
<sequence length="219" mass="24543">MLIIYRTLAKEMAGLRHPGATVITILPPIRREMGALLVTLLPFCLPSLSVCGVQFRAEHMYTMIYFKPSFDLRLDPILIPPSLSIPRIKLVPHRKPSAEMGVTVLISEARNALEVSLLKDYVRPAYPRHLPKVGLQHEEEGIPYPEASRNNCYVSFSDPGASADDPAKLNFHMVSRIEHVSKAFMVWGGDWRGREGQPGPRRFKAVHGGHMAWKNAPNS</sequence>
<evidence type="ECO:0000313" key="1">
    <source>
        <dbReference type="EMBL" id="KAJ7024262.1"/>
    </source>
</evidence>
<protein>
    <submittedName>
        <fullName evidence="1">Uncharacterized protein</fullName>
    </submittedName>
</protein>
<comment type="caution">
    <text evidence="1">The sequence shown here is derived from an EMBL/GenBank/DDBJ whole genome shotgun (WGS) entry which is preliminary data.</text>
</comment>
<name>A0AAD6WT11_9AGAR</name>
<dbReference type="Proteomes" id="UP001218188">
    <property type="component" value="Unassembled WGS sequence"/>
</dbReference>
<evidence type="ECO:0000313" key="2">
    <source>
        <dbReference type="Proteomes" id="UP001218188"/>
    </source>
</evidence>
<dbReference type="AlphaFoldDB" id="A0AAD6WT11"/>
<accession>A0AAD6WT11</accession>
<organism evidence="1 2">
    <name type="scientific">Mycena alexandri</name>
    <dbReference type="NCBI Taxonomy" id="1745969"/>
    <lineage>
        <taxon>Eukaryota</taxon>
        <taxon>Fungi</taxon>
        <taxon>Dikarya</taxon>
        <taxon>Basidiomycota</taxon>
        <taxon>Agaricomycotina</taxon>
        <taxon>Agaricomycetes</taxon>
        <taxon>Agaricomycetidae</taxon>
        <taxon>Agaricales</taxon>
        <taxon>Marasmiineae</taxon>
        <taxon>Mycenaceae</taxon>
        <taxon>Mycena</taxon>
    </lineage>
</organism>
<reference evidence="1" key="1">
    <citation type="submission" date="2023-03" db="EMBL/GenBank/DDBJ databases">
        <title>Massive genome expansion in bonnet fungi (Mycena s.s.) driven by repeated elements and novel gene families across ecological guilds.</title>
        <authorList>
            <consortium name="Lawrence Berkeley National Laboratory"/>
            <person name="Harder C.B."/>
            <person name="Miyauchi S."/>
            <person name="Viragh M."/>
            <person name="Kuo A."/>
            <person name="Thoen E."/>
            <person name="Andreopoulos B."/>
            <person name="Lu D."/>
            <person name="Skrede I."/>
            <person name="Drula E."/>
            <person name="Henrissat B."/>
            <person name="Morin E."/>
            <person name="Kohler A."/>
            <person name="Barry K."/>
            <person name="LaButti K."/>
            <person name="Morin E."/>
            <person name="Salamov A."/>
            <person name="Lipzen A."/>
            <person name="Mereny Z."/>
            <person name="Hegedus B."/>
            <person name="Baldrian P."/>
            <person name="Stursova M."/>
            <person name="Weitz H."/>
            <person name="Taylor A."/>
            <person name="Grigoriev I.V."/>
            <person name="Nagy L.G."/>
            <person name="Martin F."/>
            <person name="Kauserud H."/>
        </authorList>
    </citation>
    <scope>NUCLEOTIDE SEQUENCE</scope>
    <source>
        <strain evidence="1">CBHHK200</strain>
    </source>
</reference>